<reference evidence="2 3" key="1">
    <citation type="submission" date="2019-12" db="EMBL/GenBank/DDBJ databases">
        <title>Chromosome-level assembly of the Caenorhabditis remanei genome.</title>
        <authorList>
            <person name="Teterina A.A."/>
            <person name="Willis J.H."/>
            <person name="Phillips P.C."/>
        </authorList>
    </citation>
    <scope>NUCLEOTIDE SEQUENCE [LARGE SCALE GENOMIC DNA]</scope>
    <source>
        <strain evidence="2 3">PX506</strain>
        <tissue evidence="2">Whole organism</tissue>
    </source>
</reference>
<dbReference type="KEGG" id="crq:GCK72_015842"/>
<dbReference type="InterPro" id="IPR001810">
    <property type="entry name" value="F-box_dom"/>
</dbReference>
<dbReference type="GeneID" id="9797512"/>
<name>A0A6A5GXW1_CAERE</name>
<dbReference type="InterPro" id="IPR012885">
    <property type="entry name" value="F-box_Sdz-33"/>
</dbReference>
<dbReference type="CTD" id="9797512"/>
<dbReference type="AlphaFoldDB" id="A0A6A5GXW1"/>
<gene>
    <name evidence="2" type="ORF">GCK72_015842</name>
</gene>
<evidence type="ECO:0000259" key="1">
    <source>
        <dbReference type="PROSITE" id="PS50181"/>
    </source>
</evidence>
<accession>A0A6A5GXW1</accession>
<evidence type="ECO:0000313" key="3">
    <source>
        <dbReference type="Proteomes" id="UP000483820"/>
    </source>
</evidence>
<sequence length="333" mass="38730">MPALPILKLPIIVLMKILRSIDIETLIPISLCSRKMYYLVKNFRDKSISLKLRLDGGNPSVPVQVLTPESYCHQVEIVTGKYGNLEQVNFNGHLVPIDRSREEGDWKTYWNDKEEGIHSVLDYLSDLFGIKKIIRITLNYRNEVWLLNLIEKRQGNDYELEIHSRLSEEDCHFILKNYHPKGMRVLSLNPGNFPISQYLKPLEFLFSHWMLSITLDDVLNTNCEELVLLHNEFTESEIKRILQHWAIGGFKRLKFLGLYAKDLNLGHVLEDLDGLTHSRMTEKRAYISSTTKNVSFSDYLITRNDGVVASFRYYDRTARVAFGVWPDSEGNEY</sequence>
<protein>
    <recommendedName>
        <fullName evidence="1">F-box domain-containing protein</fullName>
    </recommendedName>
</protein>
<dbReference type="PANTHER" id="PTHR21503">
    <property type="entry name" value="F-BOX-CONTAINING HYPOTHETICAL PROTEIN C.ELEGANS"/>
    <property type="match status" value="1"/>
</dbReference>
<feature type="domain" description="F-box" evidence="1">
    <location>
        <begin position="3"/>
        <end position="52"/>
    </location>
</feature>
<evidence type="ECO:0000313" key="2">
    <source>
        <dbReference type="EMBL" id="KAF1759375.1"/>
    </source>
</evidence>
<dbReference type="EMBL" id="WUAV01000004">
    <property type="protein sequence ID" value="KAF1759375.1"/>
    <property type="molecule type" value="Genomic_DNA"/>
</dbReference>
<dbReference type="Proteomes" id="UP000483820">
    <property type="component" value="Chromosome IV"/>
</dbReference>
<dbReference type="RefSeq" id="XP_053585939.1">
    <property type="nucleotide sequence ID" value="XM_053731167.1"/>
</dbReference>
<organism evidence="2 3">
    <name type="scientific">Caenorhabditis remanei</name>
    <name type="common">Caenorhabditis vulgaris</name>
    <dbReference type="NCBI Taxonomy" id="31234"/>
    <lineage>
        <taxon>Eukaryota</taxon>
        <taxon>Metazoa</taxon>
        <taxon>Ecdysozoa</taxon>
        <taxon>Nematoda</taxon>
        <taxon>Chromadorea</taxon>
        <taxon>Rhabditida</taxon>
        <taxon>Rhabditina</taxon>
        <taxon>Rhabditomorpha</taxon>
        <taxon>Rhabditoidea</taxon>
        <taxon>Rhabditidae</taxon>
        <taxon>Peloderinae</taxon>
        <taxon>Caenorhabditis</taxon>
    </lineage>
</organism>
<proteinExistence type="predicted"/>
<dbReference type="PROSITE" id="PS50181">
    <property type="entry name" value="FBOX"/>
    <property type="match status" value="1"/>
</dbReference>
<dbReference type="Pfam" id="PF00646">
    <property type="entry name" value="F-box"/>
    <property type="match status" value="1"/>
</dbReference>
<dbReference type="Pfam" id="PF07735">
    <property type="entry name" value="FBA_2"/>
    <property type="match status" value="1"/>
</dbReference>
<comment type="caution">
    <text evidence="2">The sequence shown here is derived from an EMBL/GenBank/DDBJ whole genome shotgun (WGS) entry which is preliminary data.</text>
</comment>